<evidence type="ECO:0008006" key="3">
    <source>
        <dbReference type="Google" id="ProtNLM"/>
    </source>
</evidence>
<dbReference type="EMBL" id="FTOA01000002">
    <property type="protein sequence ID" value="SIS50071.1"/>
    <property type="molecule type" value="Genomic_DNA"/>
</dbReference>
<protein>
    <recommendedName>
        <fullName evidence="3">DUF2635 domain-containing protein</fullName>
    </recommendedName>
</protein>
<name>A0A1N7JLD9_9PROT</name>
<dbReference type="AlphaFoldDB" id="A0A1N7JLD9"/>
<keyword evidence="2" id="KW-1185">Reference proteome</keyword>
<dbReference type="Proteomes" id="UP000185678">
    <property type="component" value="Unassembled WGS sequence"/>
</dbReference>
<organism evidence="1 2">
    <name type="scientific">Insolitispirillum peregrinum</name>
    <dbReference type="NCBI Taxonomy" id="80876"/>
    <lineage>
        <taxon>Bacteria</taxon>
        <taxon>Pseudomonadati</taxon>
        <taxon>Pseudomonadota</taxon>
        <taxon>Alphaproteobacteria</taxon>
        <taxon>Rhodospirillales</taxon>
        <taxon>Novispirillaceae</taxon>
        <taxon>Insolitispirillum</taxon>
    </lineage>
</organism>
<evidence type="ECO:0000313" key="2">
    <source>
        <dbReference type="Proteomes" id="UP000185678"/>
    </source>
</evidence>
<dbReference type="STRING" id="80876.SAMN05421779_102365"/>
<dbReference type="Pfam" id="PF10948">
    <property type="entry name" value="DUF2635"/>
    <property type="match status" value="1"/>
</dbReference>
<dbReference type="RefSeq" id="WP_076399237.1">
    <property type="nucleotide sequence ID" value="NZ_FTOA01000002.1"/>
</dbReference>
<proteinExistence type="predicted"/>
<evidence type="ECO:0000313" key="1">
    <source>
        <dbReference type="EMBL" id="SIS50071.1"/>
    </source>
</evidence>
<sequence length="60" mass="6493">MSELLLIKPARAGEIVRDPVDGTPLAAAGDYKPRLSYWLRRLAAGDVTDLSSLAAQEPQE</sequence>
<dbReference type="InterPro" id="IPR024400">
    <property type="entry name" value="DUF2635"/>
</dbReference>
<accession>A0A1N7JLD9</accession>
<gene>
    <name evidence="1" type="ORF">SAMN05421779_102365</name>
</gene>
<dbReference type="OrthoDB" id="7362462at2"/>
<reference evidence="1 2" key="1">
    <citation type="submission" date="2017-01" db="EMBL/GenBank/DDBJ databases">
        <authorList>
            <person name="Mah S.A."/>
            <person name="Swanson W.J."/>
            <person name="Moy G.W."/>
            <person name="Vacquier V.D."/>
        </authorList>
    </citation>
    <scope>NUCLEOTIDE SEQUENCE [LARGE SCALE GENOMIC DNA]</scope>
    <source>
        <strain evidence="1 2">DSM 11589</strain>
    </source>
</reference>